<comment type="caution">
    <text evidence="8">The sequence shown here is derived from an EMBL/GenBank/DDBJ whole genome shotgun (WGS) entry which is preliminary data.</text>
</comment>
<dbReference type="PANTHER" id="PTHR43133">
    <property type="entry name" value="RNA POLYMERASE ECF-TYPE SIGMA FACTO"/>
    <property type="match status" value="1"/>
</dbReference>
<evidence type="ECO:0000259" key="7">
    <source>
        <dbReference type="Pfam" id="PF04545"/>
    </source>
</evidence>
<evidence type="ECO:0000256" key="5">
    <source>
        <dbReference type="ARBA" id="ARBA00023163"/>
    </source>
</evidence>
<evidence type="ECO:0000256" key="1">
    <source>
        <dbReference type="ARBA" id="ARBA00010641"/>
    </source>
</evidence>
<keyword evidence="2" id="KW-0805">Transcription regulation</keyword>
<reference evidence="8 9" key="1">
    <citation type="submission" date="2020-08" db="EMBL/GenBank/DDBJ databases">
        <title>Sequencing the genomes of 1000 actinobacteria strains.</title>
        <authorList>
            <person name="Klenk H.-P."/>
        </authorList>
    </citation>
    <scope>NUCLEOTIDE SEQUENCE [LARGE SCALE GENOMIC DNA]</scope>
    <source>
        <strain evidence="8 9">DSM 11053</strain>
    </source>
</reference>
<organism evidence="8 9">
    <name type="scientific">Microlunatus antarcticus</name>
    <dbReference type="NCBI Taxonomy" id="53388"/>
    <lineage>
        <taxon>Bacteria</taxon>
        <taxon>Bacillati</taxon>
        <taxon>Actinomycetota</taxon>
        <taxon>Actinomycetes</taxon>
        <taxon>Propionibacteriales</taxon>
        <taxon>Propionibacteriaceae</taxon>
        <taxon>Microlunatus</taxon>
    </lineage>
</organism>
<feature type="domain" description="RNA polymerase sigma-70 region 2" evidence="6">
    <location>
        <begin position="17"/>
        <end position="84"/>
    </location>
</feature>
<feature type="domain" description="RNA polymerase sigma-70 region 4" evidence="7">
    <location>
        <begin position="119"/>
        <end position="167"/>
    </location>
</feature>
<dbReference type="RefSeq" id="WP_332836789.1">
    <property type="nucleotide sequence ID" value="NZ_JACHZG010000001.1"/>
</dbReference>
<evidence type="ECO:0000256" key="4">
    <source>
        <dbReference type="ARBA" id="ARBA00023125"/>
    </source>
</evidence>
<dbReference type="CDD" id="cd06171">
    <property type="entry name" value="Sigma70_r4"/>
    <property type="match status" value="1"/>
</dbReference>
<dbReference type="Pfam" id="PF04545">
    <property type="entry name" value="Sigma70_r4"/>
    <property type="match status" value="1"/>
</dbReference>
<dbReference type="Pfam" id="PF04542">
    <property type="entry name" value="Sigma70_r2"/>
    <property type="match status" value="1"/>
</dbReference>
<accession>A0A7W5JW13</accession>
<name>A0A7W5JW13_9ACTN</name>
<evidence type="ECO:0000313" key="9">
    <source>
        <dbReference type="Proteomes" id="UP000565572"/>
    </source>
</evidence>
<dbReference type="GO" id="GO:0003677">
    <property type="term" value="F:DNA binding"/>
    <property type="evidence" value="ECO:0007669"/>
    <property type="project" value="UniProtKB-KW"/>
</dbReference>
<dbReference type="GO" id="GO:0016987">
    <property type="term" value="F:sigma factor activity"/>
    <property type="evidence" value="ECO:0007669"/>
    <property type="project" value="UniProtKB-KW"/>
</dbReference>
<evidence type="ECO:0000256" key="3">
    <source>
        <dbReference type="ARBA" id="ARBA00023082"/>
    </source>
</evidence>
<dbReference type="SUPFAM" id="SSF88946">
    <property type="entry name" value="Sigma2 domain of RNA polymerase sigma factors"/>
    <property type="match status" value="1"/>
</dbReference>
<dbReference type="Gene3D" id="1.10.10.10">
    <property type="entry name" value="Winged helix-like DNA-binding domain superfamily/Winged helix DNA-binding domain"/>
    <property type="match status" value="1"/>
</dbReference>
<dbReference type="InterPro" id="IPR036388">
    <property type="entry name" value="WH-like_DNA-bd_sf"/>
</dbReference>
<protein>
    <submittedName>
        <fullName evidence="8">RNA polymerase sigma-70 factor (ECF subfamily)</fullName>
    </submittedName>
</protein>
<comment type="similarity">
    <text evidence="1">Belongs to the sigma-70 factor family. ECF subfamily.</text>
</comment>
<keyword evidence="4" id="KW-0238">DNA-binding</keyword>
<dbReference type="GO" id="GO:0006352">
    <property type="term" value="P:DNA-templated transcription initiation"/>
    <property type="evidence" value="ECO:0007669"/>
    <property type="project" value="InterPro"/>
</dbReference>
<dbReference type="EMBL" id="JACHZG010000001">
    <property type="protein sequence ID" value="MBB3327354.1"/>
    <property type="molecule type" value="Genomic_DNA"/>
</dbReference>
<dbReference type="InterPro" id="IPR007627">
    <property type="entry name" value="RNA_pol_sigma70_r2"/>
</dbReference>
<proteinExistence type="inferred from homology"/>
<dbReference type="InterPro" id="IPR014284">
    <property type="entry name" value="RNA_pol_sigma-70_dom"/>
</dbReference>
<dbReference type="AlphaFoldDB" id="A0A7W5JW13"/>
<keyword evidence="5" id="KW-0804">Transcription</keyword>
<keyword evidence="3" id="KW-0731">Sigma factor</keyword>
<evidence type="ECO:0000313" key="8">
    <source>
        <dbReference type="EMBL" id="MBB3327354.1"/>
    </source>
</evidence>
<dbReference type="PANTHER" id="PTHR43133:SF52">
    <property type="entry name" value="ECF RNA POLYMERASE SIGMA FACTOR SIGL"/>
    <property type="match status" value="1"/>
</dbReference>
<dbReference type="Gene3D" id="1.10.1740.10">
    <property type="match status" value="1"/>
</dbReference>
<sequence>MAHTEDLSDDVGLRAAYAAHGSELYRFVLRGLGDPGLAQDAVQETFLRAWQAAHRYDPALASVRVWLFAIARNVMLDVHRRRSRPSWAHAMEQGGLEARLDPVDDPTEHVLARAVVGTALRELSPEHREVIVETYLRGRSYDELAAESGVPAGTLRSRMFYALKALRTTMTRMGVE</sequence>
<gene>
    <name evidence="8" type="ORF">FHX39_002298</name>
</gene>
<keyword evidence="9" id="KW-1185">Reference proteome</keyword>
<dbReference type="InterPro" id="IPR039425">
    <property type="entry name" value="RNA_pol_sigma-70-like"/>
</dbReference>
<dbReference type="InterPro" id="IPR013325">
    <property type="entry name" value="RNA_pol_sigma_r2"/>
</dbReference>
<evidence type="ECO:0000259" key="6">
    <source>
        <dbReference type="Pfam" id="PF04542"/>
    </source>
</evidence>
<evidence type="ECO:0000256" key="2">
    <source>
        <dbReference type="ARBA" id="ARBA00023015"/>
    </source>
</evidence>
<dbReference type="InterPro" id="IPR007630">
    <property type="entry name" value="RNA_pol_sigma70_r4"/>
</dbReference>
<dbReference type="SUPFAM" id="SSF88659">
    <property type="entry name" value="Sigma3 and sigma4 domains of RNA polymerase sigma factors"/>
    <property type="match status" value="1"/>
</dbReference>
<dbReference type="NCBIfam" id="TIGR02937">
    <property type="entry name" value="sigma70-ECF"/>
    <property type="match status" value="1"/>
</dbReference>
<dbReference type="Proteomes" id="UP000565572">
    <property type="component" value="Unassembled WGS sequence"/>
</dbReference>
<dbReference type="InterPro" id="IPR013324">
    <property type="entry name" value="RNA_pol_sigma_r3/r4-like"/>
</dbReference>